<dbReference type="EMBL" id="DMZY01000028">
    <property type="protein sequence ID" value="HAV91720.1"/>
    <property type="molecule type" value="Genomic_DNA"/>
</dbReference>
<dbReference type="AlphaFoldDB" id="A0A350H854"/>
<evidence type="ECO:0008006" key="3">
    <source>
        <dbReference type="Google" id="ProtNLM"/>
    </source>
</evidence>
<evidence type="ECO:0000313" key="2">
    <source>
        <dbReference type="Proteomes" id="UP000264062"/>
    </source>
</evidence>
<accession>A0A350H854</accession>
<comment type="caution">
    <text evidence="1">The sequence shown here is derived from an EMBL/GenBank/DDBJ whole genome shotgun (WGS) entry which is preliminary data.</text>
</comment>
<sequence>MKVKGILLAAFILITFASCSLLESPIFKRDEILKSGQIYSDSLNFEVAGTYSIYISSDYSLDIFFFDARKGYEVFRDSGMLYSEYIYQPLSYANKAYVDEVFQIFENNKTLYFVIDNRDYVSASDGDALYSIEIKKL</sequence>
<proteinExistence type="predicted"/>
<dbReference type="Proteomes" id="UP000264062">
    <property type="component" value="Unassembled WGS sequence"/>
</dbReference>
<dbReference type="PROSITE" id="PS51257">
    <property type="entry name" value="PROKAR_LIPOPROTEIN"/>
    <property type="match status" value="1"/>
</dbReference>
<reference evidence="1 2" key="1">
    <citation type="journal article" date="2018" name="Nat. Biotechnol.">
        <title>A standardized bacterial taxonomy based on genome phylogeny substantially revises the tree of life.</title>
        <authorList>
            <person name="Parks D.H."/>
            <person name="Chuvochina M."/>
            <person name="Waite D.W."/>
            <person name="Rinke C."/>
            <person name="Skarshewski A."/>
            <person name="Chaumeil P.A."/>
            <person name="Hugenholtz P."/>
        </authorList>
    </citation>
    <scope>NUCLEOTIDE SEQUENCE [LARGE SCALE GENOMIC DNA]</scope>
    <source>
        <strain evidence="1">UBA9956</strain>
    </source>
</reference>
<evidence type="ECO:0000313" key="1">
    <source>
        <dbReference type="EMBL" id="HAV91720.1"/>
    </source>
</evidence>
<name>A0A350H854_UNCW3</name>
<organism evidence="1 2">
    <name type="scientific">candidate division WOR-3 bacterium</name>
    <dbReference type="NCBI Taxonomy" id="2052148"/>
    <lineage>
        <taxon>Bacteria</taxon>
        <taxon>Bacteria division WOR-3</taxon>
    </lineage>
</organism>
<gene>
    <name evidence="1" type="ORF">DCW38_00860</name>
</gene>
<protein>
    <recommendedName>
        <fullName evidence="3">Lipoprotein</fullName>
    </recommendedName>
</protein>